<organism evidence="2 3">
    <name type="scientific">Sphingomonas abaci</name>
    <dbReference type="NCBI Taxonomy" id="237611"/>
    <lineage>
        <taxon>Bacteria</taxon>
        <taxon>Pseudomonadati</taxon>
        <taxon>Pseudomonadota</taxon>
        <taxon>Alphaproteobacteria</taxon>
        <taxon>Sphingomonadales</taxon>
        <taxon>Sphingomonadaceae</taxon>
        <taxon>Sphingomonas</taxon>
    </lineage>
</organism>
<dbReference type="Proteomes" id="UP000574769">
    <property type="component" value="Unassembled WGS sequence"/>
</dbReference>
<proteinExistence type="predicted"/>
<dbReference type="SUPFAM" id="SSF111331">
    <property type="entry name" value="NAD kinase/diacylglycerol kinase-like"/>
    <property type="match status" value="1"/>
</dbReference>
<dbReference type="AlphaFoldDB" id="A0A7W7EWH9"/>
<dbReference type="GO" id="GO:0016301">
    <property type="term" value="F:kinase activity"/>
    <property type="evidence" value="ECO:0007669"/>
    <property type="project" value="UniProtKB-KW"/>
</dbReference>
<dbReference type="InterPro" id="IPR016064">
    <property type="entry name" value="NAD/diacylglycerol_kinase_sf"/>
</dbReference>
<keyword evidence="3" id="KW-1185">Reference proteome</keyword>
<dbReference type="PROSITE" id="PS50146">
    <property type="entry name" value="DAGK"/>
    <property type="match status" value="1"/>
</dbReference>
<name>A0A7W7EWH9_9SPHN</name>
<dbReference type="Gene3D" id="3.40.50.10330">
    <property type="entry name" value="Probable inorganic polyphosphate/atp-NAD kinase, domain 1"/>
    <property type="match status" value="1"/>
</dbReference>
<dbReference type="Pfam" id="PF00781">
    <property type="entry name" value="DAGK_cat"/>
    <property type="match status" value="1"/>
</dbReference>
<dbReference type="RefSeq" id="WP_184111536.1">
    <property type="nucleotide sequence ID" value="NZ_JACHNY010000001.1"/>
</dbReference>
<sequence length="338" mass="35202">MSTVLSASLPFCAAPVDAPAPAKPMPGLGVLGPLRVGIVCNPKSHRNHGAAYEAGVAGADSLIVAAPRTRAALAETLVDFAARRIDLLVIDGGDGTVRDVLTAAADIWADAWPRVAVIPSGKTNALAIDLGLPADWALTDALDAARRGMTVERRPLEIARTGDAAPPARGFLFGAGAFAKATELAQHTHRAGAFNNLAVGLALGWGVAQTLFGSAKSAWRAGSAMRLAWPGRPAETRARYLLLASTLDRLPMGLKPFGPSRDGIRLLVIDAPPRRMMLATPALLAGSVAPWLARAGYHHVAAPRFEVELDEGFILDGEHFPGGALTVRQGPALAFVAP</sequence>
<dbReference type="InterPro" id="IPR001206">
    <property type="entry name" value="Diacylglycerol_kinase_cat_dom"/>
</dbReference>
<gene>
    <name evidence="2" type="ORF">GGQ96_000699</name>
</gene>
<dbReference type="InterPro" id="IPR017438">
    <property type="entry name" value="ATP-NAD_kinase_N"/>
</dbReference>
<protein>
    <submittedName>
        <fullName evidence="2">Diacylglycerol kinase family enzyme</fullName>
    </submittedName>
</protein>
<dbReference type="EMBL" id="JACHNY010000001">
    <property type="protein sequence ID" value="MBB4616593.1"/>
    <property type="molecule type" value="Genomic_DNA"/>
</dbReference>
<keyword evidence="2" id="KW-0808">Transferase</keyword>
<evidence type="ECO:0000313" key="2">
    <source>
        <dbReference type="EMBL" id="MBB4616593.1"/>
    </source>
</evidence>
<reference evidence="2 3" key="1">
    <citation type="submission" date="2020-08" db="EMBL/GenBank/DDBJ databases">
        <title>Genomic Encyclopedia of Type Strains, Phase IV (KMG-IV): sequencing the most valuable type-strain genomes for metagenomic binning, comparative biology and taxonomic classification.</title>
        <authorList>
            <person name="Goeker M."/>
        </authorList>
    </citation>
    <scope>NUCLEOTIDE SEQUENCE [LARGE SCALE GENOMIC DNA]</scope>
    <source>
        <strain evidence="2 3">DSM 15867</strain>
    </source>
</reference>
<evidence type="ECO:0000259" key="1">
    <source>
        <dbReference type="PROSITE" id="PS50146"/>
    </source>
</evidence>
<accession>A0A7W7EWH9</accession>
<keyword evidence="2" id="KW-0418">Kinase</keyword>
<evidence type="ECO:0000313" key="3">
    <source>
        <dbReference type="Proteomes" id="UP000574769"/>
    </source>
</evidence>
<comment type="caution">
    <text evidence="2">The sequence shown here is derived from an EMBL/GenBank/DDBJ whole genome shotgun (WGS) entry which is preliminary data.</text>
</comment>
<feature type="domain" description="DAGKc" evidence="1">
    <location>
        <begin position="86"/>
        <end position="165"/>
    </location>
</feature>